<name>A0A3P8VY06_CYNSE</name>
<keyword evidence="2" id="KW-0479">Metal-binding</keyword>
<comment type="similarity">
    <text evidence="1">Belongs to the ZC2HC1 family.</text>
</comment>
<dbReference type="PROSITE" id="PS52027">
    <property type="entry name" value="ZF_C2HC_C3H"/>
    <property type="match status" value="2"/>
</dbReference>
<evidence type="ECO:0000313" key="11">
    <source>
        <dbReference type="Proteomes" id="UP000265120"/>
    </source>
</evidence>
<reference evidence="10" key="2">
    <citation type="submission" date="2025-08" db="UniProtKB">
        <authorList>
            <consortium name="Ensembl"/>
        </authorList>
    </citation>
    <scope>IDENTIFICATION</scope>
</reference>
<dbReference type="AlphaFoldDB" id="A0A3P8VY06"/>
<feature type="domain" description="C2HC/C3H-type" evidence="9">
    <location>
        <begin position="115"/>
        <end position="144"/>
    </location>
</feature>
<feature type="region of interest" description="Disordered" evidence="8">
    <location>
        <begin position="142"/>
        <end position="200"/>
    </location>
</feature>
<dbReference type="GO" id="GO:0008270">
    <property type="term" value="F:zinc ion binding"/>
    <property type="evidence" value="ECO:0007669"/>
    <property type="project" value="UniProtKB-KW"/>
</dbReference>
<evidence type="ECO:0000256" key="5">
    <source>
        <dbReference type="ARBA" id="ARBA00022833"/>
    </source>
</evidence>
<dbReference type="PANTHER" id="PTHR13555">
    <property type="entry name" value="C2H2 ZINC FINGER CGI-62-RELATED"/>
    <property type="match status" value="1"/>
</dbReference>
<keyword evidence="5" id="KW-0862">Zinc</keyword>
<feature type="region of interest" description="Disordered" evidence="8">
    <location>
        <begin position="213"/>
        <end position="242"/>
    </location>
</feature>
<feature type="domain" description="C2HC/C3H-type" evidence="9">
    <location>
        <begin position="4"/>
        <end position="33"/>
    </location>
</feature>
<sequence>MEDDWAQCHTCKRWFLPKALETHAKICIKITNKKRKVFDSSKQRAEGTDLSMAKPLKPKSESSAADKANPNKKNNNWRKTHEDFIATIRAAKSLAKVMKEGGPLPPPPPPTFNPDYIQCPCCQRRFNETAAERHIKFCQEKSARMPQKSNFEDTKKVQTRTLYKPPPPLKKSNTSVPSNLPCASSNLGQRSGPGQSSVIPSLSFSSAGQFGNNLGSPSSSLDTKVRTTNPGQASVRNAQSRVELNKRRADAQLLQNDVDGMNEVERLKTKFCYKCGSRYPVESAKFCCECGIKRINM</sequence>
<proteinExistence type="inferred from homology"/>
<evidence type="ECO:0000256" key="7">
    <source>
        <dbReference type="PROSITE-ProRule" id="PRU01371"/>
    </source>
</evidence>
<evidence type="ECO:0000259" key="9">
    <source>
        <dbReference type="PROSITE" id="PS52027"/>
    </source>
</evidence>
<dbReference type="Ensembl" id="ENSCSET00000019445.1">
    <property type="protein sequence ID" value="ENSCSEP00000019209.1"/>
    <property type="gene ID" value="ENSCSEG00000012298.1"/>
</dbReference>
<dbReference type="OMA" id="CCECGAQ"/>
<feature type="compositionally biased region" description="Low complexity" evidence="8">
    <location>
        <begin position="65"/>
        <end position="74"/>
    </location>
</feature>
<protein>
    <recommendedName>
        <fullName evidence="6">Zinc finger C2HC domain-containing protein 1A</fullName>
    </recommendedName>
</protein>
<evidence type="ECO:0000256" key="3">
    <source>
        <dbReference type="ARBA" id="ARBA00022737"/>
    </source>
</evidence>
<dbReference type="Pfam" id="PF13913">
    <property type="entry name" value="zf-C2HC_2"/>
    <property type="match status" value="2"/>
</dbReference>
<reference evidence="10 11" key="1">
    <citation type="journal article" date="2014" name="Nat. Genet.">
        <title>Whole-genome sequence of a flatfish provides insights into ZW sex chromosome evolution and adaptation to a benthic lifestyle.</title>
        <authorList>
            <person name="Chen S."/>
            <person name="Zhang G."/>
            <person name="Shao C."/>
            <person name="Huang Q."/>
            <person name="Liu G."/>
            <person name="Zhang P."/>
            <person name="Song W."/>
            <person name="An N."/>
            <person name="Chalopin D."/>
            <person name="Volff J.N."/>
            <person name="Hong Y."/>
            <person name="Li Q."/>
            <person name="Sha Z."/>
            <person name="Zhou H."/>
            <person name="Xie M."/>
            <person name="Yu Q."/>
            <person name="Liu Y."/>
            <person name="Xiang H."/>
            <person name="Wang N."/>
            <person name="Wu K."/>
            <person name="Yang C."/>
            <person name="Zhou Q."/>
            <person name="Liao X."/>
            <person name="Yang L."/>
            <person name="Hu Q."/>
            <person name="Zhang J."/>
            <person name="Meng L."/>
            <person name="Jin L."/>
            <person name="Tian Y."/>
            <person name="Lian J."/>
            <person name="Yang J."/>
            <person name="Miao G."/>
            <person name="Liu S."/>
            <person name="Liang Z."/>
            <person name="Yan F."/>
            <person name="Li Y."/>
            <person name="Sun B."/>
            <person name="Zhang H."/>
            <person name="Zhang J."/>
            <person name="Zhu Y."/>
            <person name="Du M."/>
            <person name="Zhao Y."/>
            <person name="Schartl M."/>
            <person name="Tang Q."/>
            <person name="Wang J."/>
        </authorList>
    </citation>
    <scope>NUCLEOTIDE SEQUENCE</scope>
</reference>
<dbReference type="GeneTree" id="ENSGT00940000159419"/>
<keyword evidence="4 7" id="KW-0863">Zinc-finger</keyword>
<reference evidence="10" key="3">
    <citation type="submission" date="2025-09" db="UniProtKB">
        <authorList>
            <consortium name="Ensembl"/>
        </authorList>
    </citation>
    <scope>IDENTIFICATION</scope>
</reference>
<dbReference type="Proteomes" id="UP000265120">
    <property type="component" value="Chromosome 17"/>
</dbReference>
<evidence type="ECO:0000256" key="4">
    <source>
        <dbReference type="ARBA" id="ARBA00022771"/>
    </source>
</evidence>
<evidence type="ECO:0000256" key="1">
    <source>
        <dbReference type="ARBA" id="ARBA00010843"/>
    </source>
</evidence>
<keyword evidence="11" id="KW-1185">Reference proteome</keyword>
<feature type="compositionally biased region" description="Polar residues" evidence="8">
    <location>
        <begin position="171"/>
        <end position="200"/>
    </location>
</feature>
<organism evidence="10 11">
    <name type="scientific">Cynoglossus semilaevis</name>
    <name type="common">Tongue sole</name>
    <dbReference type="NCBI Taxonomy" id="244447"/>
    <lineage>
        <taxon>Eukaryota</taxon>
        <taxon>Metazoa</taxon>
        <taxon>Chordata</taxon>
        <taxon>Craniata</taxon>
        <taxon>Vertebrata</taxon>
        <taxon>Euteleostomi</taxon>
        <taxon>Actinopterygii</taxon>
        <taxon>Neopterygii</taxon>
        <taxon>Teleostei</taxon>
        <taxon>Neoteleostei</taxon>
        <taxon>Acanthomorphata</taxon>
        <taxon>Carangaria</taxon>
        <taxon>Pleuronectiformes</taxon>
        <taxon>Pleuronectoidei</taxon>
        <taxon>Cynoglossidae</taxon>
        <taxon>Cynoglossinae</taxon>
        <taxon>Cynoglossus</taxon>
    </lineage>
</organism>
<feature type="compositionally biased region" description="Basic and acidic residues" evidence="8">
    <location>
        <begin position="37"/>
        <end position="47"/>
    </location>
</feature>
<evidence type="ECO:0000256" key="2">
    <source>
        <dbReference type="ARBA" id="ARBA00022723"/>
    </source>
</evidence>
<dbReference type="InParanoid" id="A0A3P8VY06"/>
<dbReference type="PANTHER" id="PTHR13555:SF25">
    <property type="entry name" value="ZINC FINGER C2HC DOMAIN-CONTAINING PROTEIN 1A"/>
    <property type="match status" value="1"/>
</dbReference>
<accession>A0A3P8VY06</accession>
<evidence type="ECO:0000313" key="10">
    <source>
        <dbReference type="Ensembl" id="ENSCSEP00000019209.1"/>
    </source>
</evidence>
<dbReference type="InterPro" id="IPR049899">
    <property type="entry name" value="Znf_C2HC_C3H"/>
</dbReference>
<dbReference type="STRING" id="244447.ENSCSEP00000019209"/>
<evidence type="ECO:0000256" key="8">
    <source>
        <dbReference type="SAM" id="MobiDB-lite"/>
    </source>
</evidence>
<feature type="region of interest" description="Disordered" evidence="8">
    <location>
        <begin position="36"/>
        <end position="80"/>
    </location>
</feature>
<evidence type="ECO:0000256" key="6">
    <source>
        <dbReference type="ARBA" id="ARBA00041098"/>
    </source>
</evidence>
<keyword evidence="3" id="KW-0677">Repeat</keyword>
<dbReference type="InterPro" id="IPR026319">
    <property type="entry name" value="ZC2HC1A/B-like"/>
</dbReference>